<organism evidence="7 8">
    <name type="scientific">Rubripirellula lacrimiformis</name>
    <dbReference type="NCBI Taxonomy" id="1930273"/>
    <lineage>
        <taxon>Bacteria</taxon>
        <taxon>Pseudomonadati</taxon>
        <taxon>Planctomycetota</taxon>
        <taxon>Planctomycetia</taxon>
        <taxon>Pirellulales</taxon>
        <taxon>Pirellulaceae</taxon>
        <taxon>Rubripirellula</taxon>
    </lineage>
</organism>
<feature type="domain" description="NolW-like" evidence="6">
    <location>
        <begin position="640"/>
        <end position="739"/>
    </location>
</feature>
<keyword evidence="8" id="KW-1185">Reference proteome</keyword>
<feature type="chain" id="PRO_5021912779" evidence="5">
    <location>
        <begin position="36"/>
        <end position="910"/>
    </location>
</feature>
<dbReference type="Pfam" id="PF03958">
    <property type="entry name" value="Secretin_N"/>
    <property type="match status" value="2"/>
</dbReference>
<feature type="domain" description="NolW-like" evidence="6">
    <location>
        <begin position="751"/>
        <end position="860"/>
    </location>
</feature>
<dbReference type="Proteomes" id="UP000318538">
    <property type="component" value="Chromosome"/>
</dbReference>
<feature type="region of interest" description="Disordered" evidence="4">
    <location>
        <begin position="882"/>
        <end position="910"/>
    </location>
</feature>
<feature type="compositionally biased region" description="Low complexity" evidence="4">
    <location>
        <begin position="891"/>
        <end position="910"/>
    </location>
</feature>
<feature type="region of interest" description="Disordered" evidence="4">
    <location>
        <begin position="542"/>
        <end position="590"/>
    </location>
</feature>
<evidence type="ECO:0000256" key="4">
    <source>
        <dbReference type="SAM" id="MobiDB-lite"/>
    </source>
</evidence>
<reference evidence="7 8" key="1">
    <citation type="submission" date="2019-02" db="EMBL/GenBank/DDBJ databases">
        <title>Deep-cultivation of Planctomycetes and their phenomic and genomic characterization uncovers novel biology.</title>
        <authorList>
            <person name="Wiegand S."/>
            <person name="Jogler M."/>
            <person name="Boedeker C."/>
            <person name="Pinto D."/>
            <person name="Vollmers J."/>
            <person name="Rivas-Marin E."/>
            <person name="Kohn T."/>
            <person name="Peeters S.H."/>
            <person name="Heuer A."/>
            <person name="Rast P."/>
            <person name="Oberbeckmann S."/>
            <person name="Bunk B."/>
            <person name="Jeske O."/>
            <person name="Meyerdierks A."/>
            <person name="Storesund J.E."/>
            <person name="Kallscheuer N."/>
            <person name="Luecker S."/>
            <person name="Lage O.M."/>
            <person name="Pohl T."/>
            <person name="Merkel B.J."/>
            <person name="Hornburger P."/>
            <person name="Mueller R.-W."/>
            <person name="Bruemmer F."/>
            <person name="Labrenz M."/>
            <person name="Spormann A.M."/>
            <person name="Op den Camp H."/>
            <person name="Overmann J."/>
            <person name="Amann R."/>
            <person name="Jetten M.S.M."/>
            <person name="Mascher T."/>
            <person name="Medema M.H."/>
            <person name="Devos D.P."/>
            <person name="Kaster A.-K."/>
            <person name="Ovreas L."/>
            <person name="Rohde M."/>
            <person name="Galperin M.Y."/>
            <person name="Jogler C."/>
        </authorList>
    </citation>
    <scope>NUCLEOTIDE SEQUENCE [LARGE SCALE GENOMIC DNA]</scope>
    <source>
        <strain evidence="7 8">K22_7</strain>
    </source>
</reference>
<feature type="compositionally biased region" description="Polar residues" evidence="4">
    <location>
        <begin position="48"/>
        <end position="60"/>
    </location>
</feature>
<dbReference type="EMBL" id="CP036525">
    <property type="protein sequence ID" value="QDT04612.1"/>
    <property type="molecule type" value="Genomic_DNA"/>
</dbReference>
<dbReference type="GO" id="GO:0016020">
    <property type="term" value="C:membrane"/>
    <property type="evidence" value="ECO:0007669"/>
    <property type="project" value="UniProtKB-SubCell"/>
</dbReference>
<dbReference type="Gene3D" id="3.30.1370.120">
    <property type="match status" value="3"/>
</dbReference>
<evidence type="ECO:0000256" key="1">
    <source>
        <dbReference type="ARBA" id="ARBA00004370"/>
    </source>
</evidence>
<evidence type="ECO:0000313" key="8">
    <source>
        <dbReference type="Proteomes" id="UP000318538"/>
    </source>
</evidence>
<comment type="subcellular location">
    <subcellularLocation>
        <location evidence="1">Membrane</location>
    </subcellularLocation>
</comment>
<evidence type="ECO:0000256" key="3">
    <source>
        <dbReference type="ARBA" id="ARBA00023136"/>
    </source>
</evidence>
<proteinExistence type="predicted"/>
<dbReference type="InterPro" id="IPR038591">
    <property type="entry name" value="NolW-like_sf"/>
</dbReference>
<evidence type="ECO:0000313" key="7">
    <source>
        <dbReference type="EMBL" id="QDT04612.1"/>
    </source>
</evidence>
<dbReference type="PANTHER" id="PTHR30332">
    <property type="entry name" value="PROBABLE GENERAL SECRETION PATHWAY PROTEIN D"/>
    <property type="match status" value="1"/>
</dbReference>
<accession>A0A517NBU2</accession>
<dbReference type="GO" id="GO:0009306">
    <property type="term" value="P:protein secretion"/>
    <property type="evidence" value="ECO:0007669"/>
    <property type="project" value="TreeGrafter"/>
</dbReference>
<feature type="region of interest" description="Disordered" evidence="4">
    <location>
        <begin position="43"/>
        <end position="64"/>
    </location>
</feature>
<dbReference type="InterPro" id="IPR050810">
    <property type="entry name" value="Bact_Secretion_Sys_Channel"/>
</dbReference>
<sequence precursor="true">MRSRTTLSRRSVSPNKWLPVLAAILALGPASALMADEPSAVEAFEKTSPPTAQDTAQSAPDSIPTAVVGSVDVDTAAGELETEPGAGSSDHGDDNVTSGLRFSFNGVPWRDVIRWIADESEMALHVGDLPPGSFTYSDNTEYSPADAIDRINLFLIAEGFTLVRSGDLLSVINLADPRSLQQLDVLAKQIPLESLDSIEGNHEVVKCMFPLGQIDSDDAVDELSALKLMSSPTVLSKTNQLIITDTVAKLRNVRSVLAAFEPDLMDNVAVVKNFALKHVSAEDVLLVARPHLGLATGEMIGIDVSLSSDLQGKHIFVTGIEDKVDLIQRLVEAIDQPEARSDGAGDTRLLRSHFVTGGNVDTVYNILQTILHGESVRISIDETSSSIVALASPSVHKEIEETVAQVQASDAAFEVIPLVNTDPYFVITLLEQMLNLPGPYDDADPDAPKIDGDPGNRRLFVRGKQHQIDQIKKIVAGLESSATGGVSGPGAPDGDDLTRLLPLKGRRAESLLETAAQFWRSPNSVIVYPTPDSVLENVIERVPGQESDTSGRDWSESGSPRQPVELPTGGQSPESKSPRRSNAPRELTVVSNSRVPPIRCQLTDRGILLQSDDIEALDRFESHLRLIAGPTDALPSRPIVFYLQHAKPADALRMLGELLDGGEAAGDGEAGTLVNGYVAGGKSGSLLGSMVSAQDGTTTMMSGSITVVADSRLNRLIAQGTQDDLQRIASYLKIIDKDSSITSIETYGRAQVIELQNSKADDVADAIRQAFVGRVAEEKGKAAQAGATTLKADSAAARAVAARDGKTSRKEEPKVAAADLEPKMTVAVHEASNSLIVTAPDALFKEVEALVEHIDARGEQAVEVVTPLNSELFGMLLQHLASEDPQSGPIRSSVTTSSRSTRSTSNGRGR</sequence>
<keyword evidence="3" id="KW-0472">Membrane</keyword>
<gene>
    <name evidence="7" type="ORF">K227x_30050</name>
</gene>
<dbReference type="InterPro" id="IPR005644">
    <property type="entry name" value="NolW-like"/>
</dbReference>
<protein>
    <submittedName>
        <fullName evidence="7">Bacterial type II/III secretion system short domain protein</fullName>
    </submittedName>
</protein>
<evidence type="ECO:0000256" key="5">
    <source>
        <dbReference type="SAM" id="SignalP"/>
    </source>
</evidence>
<dbReference type="AlphaFoldDB" id="A0A517NBU2"/>
<keyword evidence="2 5" id="KW-0732">Signal</keyword>
<evidence type="ECO:0000256" key="2">
    <source>
        <dbReference type="ARBA" id="ARBA00022729"/>
    </source>
</evidence>
<dbReference type="PANTHER" id="PTHR30332:SF24">
    <property type="entry name" value="SECRETIN GSPD-RELATED"/>
    <property type="match status" value="1"/>
</dbReference>
<feature type="signal peptide" evidence="5">
    <location>
        <begin position="1"/>
        <end position="35"/>
    </location>
</feature>
<name>A0A517NBU2_9BACT</name>
<dbReference type="KEGG" id="rlc:K227x_30050"/>
<dbReference type="GO" id="GO:0015627">
    <property type="term" value="C:type II protein secretion system complex"/>
    <property type="evidence" value="ECO:0007669"/>
    <property type="project" value="TreeGrafter"/>
</dbReference>
<evidence type="ECO:0000259" key="6">
    <source>
        <dbReference type="Pfam" id="PF03958"/>
    </source>
</evidence>